<evidence type="ECO:0000313" key="3">
    <source>
        <dbReference type="Proteomes" id="UP000694541"/>
    </source>
</evidence>
<accession>A0A8B9RPR1</accession>
<reference evidence="2" key="2">
    <citation type="submission" date="2025-09" db="UniProtKB">
        <authorList>
            <consortium name="Ensembl"/>
        </authorList>
    </citation>
    <scope>IDENTIFICATION</scope>
</reference>
<dbReference type="Proteomes" id="UP000694541">
    <property type="component" value="Unplaced"/>
</dbReference>
<reference evidence="2" key="1">
    <citation type="submission" date="2025-08" db="UniProtKB">
        <authorList>
            <consortium name="Ensembl"/>
        </authorList>
    </citation>
    <scope>IDENTIFICATION</scope>
</reference>
<keyword evidence="1" id="KW-0732">Signal</keyword>
<evidence type="ECO:0000313" key="2">
    <source>
        <dbReference type="Ensembl" id="ENSANIP00000000145.1"/>
    </source>
</evidence>
<evidence type="ECO:0000256" key="1">
    <source>
        <dbReference type="SAM" id="SignalP"/>
    </source>
</evidence>
<feature type="signal peptide" evidence="1">
    <location>
        <begin position="1"/>
        <end position="17"/>
    </location>
</feature>
<proteinExistence type="predicted"/>
<dbReference type="Ensembl" id="ENSANIT00000000147.1">
    <property type="protein sequence ID" value="ENSANIP00000000145.1"/>
    <property type="gene ID" value="ENSANIG00000000091.1"/>
</dbReference>
<sequence>MISVALWHFLLWNGIAMAPKGDQTFCTVLHPGEYCCISQVRFLNYCTSASGANW</sequence>
<keyword evidence="3" id="KW-1185">Reference proteome</keyword>
<protein>
    <submittedName>
        <fullName evidence="2">Uncharacterized protein</fullName>
    </submittedName>
</protein>
<feature type="chain" id="PRO_5034630075" evidence="1">
    <location>
        <begin position="18"/>
        <end position="54"/>
    </location>
</feature>
<organism evidence="2 3">
    <name type="scientific">Accipiter nisus</name>
    <name type="common">Eurasian sparrowhawk</name>
    <dbReference type="NCBI Taxonomy" id="211598"/>
    <lineage>
        <taxon>Eukaryota</taxon>
        <taxon>Metazoa</taxon>
        <taxon>Chordata</taxon>
        <taxon>Craniata</taxon>
        <taxon>Vertebrata</taxon>
        <taxon>Euteleostomi</taxon>
        <taxon>Archelosauria</taxon>
        <taxon>Archosauria</taxon>
        <taxon>Dinosauria</taxon>
        <taxon>Saurischia</taxon>
        <taxon>Theropoda</taxon>
        <taxon>Coelurosauria</taxon>
        <taxon>Aves</taxon>
        <taxon>Neognathae</taxon>
        <taxon>Neoaves</taxon>
        <taxon>Telluraves</taxon>
        <taxon>Accipitrimorphae</taxon>
        <taxon>Accipitriformes</taxon>
        <taxon>Accipitridae</taxon>
        <taxon>Accipitrinae</taxon>
        <taxon>Accipiter</taxon>
    </lineage>
</organism>
<dbReference type="AlphaFoldDB" id="A0A8B9RPR1"/>
<name>A0A8B9RPR1_9AVES</name>